<gene>
    <name evidence="2" type="ORF">GQ607_000077</name>
</gene>
<feature type="region of interest" description="Disordered" evidence="1">
    <location>
        <begin position="65"/>
        <end position="87"/>
    </location>
</feature>
<protein>
    <submittedName>
        <fullName evidence="2">Uncharacterized protein</fullName>
    </submittedName>
</protein>
<dbReference type="EMBL" id="WOWK01000001">
    <property type="protein sequence ID" value="KAF0332061.1"/>
    <property type="molecule type" value="Genomic_DNA"/>
</dbReference>
<dbReference type="Proteomes" id="UP000434172">
    <property type="component" value="Unassembled WGS sequence"/>
</dbReference>
<sequence>MYAYKTIPEWYLATPPILTAPLGCASTSSTAIIISSLAHYGLRAGGGGMKAGSLWLDEKLELPDLQPSSPLRLHPPPWSWTREESAG</sequence>
<name>A0A8H3WTR1_9PEZI</name>
<evidence type="ECO:0000256" key="1">
    <source>
        <dbReference type="SAM" id="MobiDB-lite"/>
    </source>
</evidence>
<evidence type="ECO:0000313" key="2">
    <source>
        <dbReference type="EMBL" id="KAF0332061.1"/>
    </source>
</evidence>
<keyword evidence="3" id="KW-1185">Reference proteome</keyword>
<comment type="caution">
    <text evidence="2">The sequence shown here is derived from an EMBL/GenBank/DDBJ whole genome shotgun (WGS) entry which is preliminary data.</text>
</comment>
<accession>A0A8H3WTR1</accession>
<proteinExistence type="predicted"/>
<evidence type="ECO:0000313" key="3">
    <source>
        <dbReference type="Proteomes" id="UP000434172"/>
    </source>
</evidence>
<reference evidence="2 3" key="1">
    <citation type="submission" date="2019-12" db="EMBL/GenBank/DDBJ databases">
        <title>A genome sequence resource for the geographically widespread anthracnose pathogen Colletotrichum asianum.</title>
        <authorList>
            <person name="Meng Y."/>
        </authorList>
    </citation>
    <scope>NUCLEOTIDE SEQUENCE [LARGE SCALE GENOMIC DNA]</scope>
    <source>
        <strain evidence="2 3">ICMP 18580</strain>
    </source>
</reference>
<organism evidence="2 3">
    <name type="scientific">Colletotrichum asianum</name>
    <dbReference type="NCBI Taxonomy" id="702518"/>
    <lineage>
        <taxon>Eukaryota</taxon>
        <taxon>Fungi</taxon>
        <taxon>Dikarya</taxon>
        <taxon>Ascomycota</taxon>
        <taxon>Pezizomycotina</taxon>
        <taxon>Sordariomycetes</taxon>
        <taxon>Hypocreomycetidae</taxon>
        <taxon>Glomerellales</taxon>
        <taxon>Glomerellaceae</taxon>
        <taxon>Colletotrichum</taxon>
        <taxon>Colletotrichum gloeosporioides species complex</taxon>
    </lineage>
</organism>
<dbReference type="AlphaFoldDB" id="A0A8H3WTR1"/>